<feature type="region of interest" description="Disordered" evidence="3">
    <location>
        <begin position="198"/>
        <end position="225"/>
    </location>
</feature>
<proteinExistence type="inferred from homology"/>
<feature type="region of interest" description="Disordered" evidence="3">
    <location>
        <begin position="308"/>
        <end position="380"/>
    </location>
</feature>
<feature type="compositionally biased region" description="Polar residues" evidence="3">
    <location>
        <begin position="335"/>
        <end position="345"/>
    </location>
</feature>
<feature type="compositionally biased region" description="Polar residues" evidence="3">
    <location>
        <begin position="470"/>
        <end position="484"/>
    </location>
</feature>
<dbReference type="InterPro" id="IPR057126">
    <property type="entry name" value="NAV1-like_ubiquitin-like"/>
</dbReference>
<dbReference type="PANTHER" id="PTHR12784:SF28">
    <property type="entry name" value="PROTEIN SICKIE"/>
    <property type="match status" value="1"/>
</dbReference>
<evidence type="ECO:0000256" key="2">
    <source>
        <dbReference type="SAM" id="Coils"/>
    </source>
</evidence>
<feature type="compositionally biased region" description="Polar residues" evidence="3">
    <location>
        <begin position="353"/>
        <end position="362"/>
    </location>
</feature>
<protein>
    <recommendedName>
        <fullName evidence="4">Neuron navigator 1-like ubiquitin-like domain-containing protein</fullName>
    </recommendedName>
</protein>
<feature type="compositionally biased region" description="Basic residues" evidence="3">
    <location>
        <begin position="203"/>
        <end position="215"/>
    </location>
</feature>
<feature type="region of interest" description="Disordered" evidence="3">
    <location>
        <begin position="84"/>
        <end position="127"/>
    </location>
</feature>
<sequence>MERFYPNFYSYTKSHYEPLVSSLLTRCESERGAKLQSNCNDNDDSEEKQYSWCIERQNTNMNEVTEQQNSLTSPNMPRQRIQSVDRAKMSRGQLAKWTPTDSQRWAREISDPPDREKSTEDEDRTGSVFTGSVQSFILPFTRINEYLTPGINAKYHNHSRTFESGINYLSLVSHNDVRCNIIPNCQHFPDLMSTSLTKTNSPIKHKSRSLRKHSHEKTLPCSSQDDKTLMTLDSNNVFINPNESKLQTVTNQKSIPRSRRLPSPCVRMKTLERDTNYNISLGTGQNASSSNYDLRPKRLIETERMVRQELASAKQKSETSNSNNGIDREDRKSEMQNSTTPLKKSSSSERRQTISPDSNTPENVLGEKNSNGDDLIRDDADSKDTVIRDLKDTLAKMVDPIGQIKPSEIMKNSEIQELQSIVNHTREEDRDSKSLANSPNSFKPRPRRSMSCRTLPDAFYRDNQDAVSLSSVASGTSAGGQTMPTDPKKHDNCSYSIGNNASTLETQTVYTKHSRWLGKSIAKAFRKRTRSTTQSTNSEGTINDTTITNMEPNQISQKSNDDNQLDRLYLTISRLQCRIDLLEARHKKLQETVLKYNPDDELLCNEFRLEGTNRKVFLSDLSSKFCKNSRYFVPVLVNTEEIIIDSESKKSLKIGCIGLKDDMTWNELDEVLQELLQCYITYLDPNERLQLNSLELKAYQLNSIYQYPNIKKTENIVRRFSRILPPPLPQPLFTTNQNHSQLPVTATLETSCHINREIYSQFPVMWLDEITKGYDLELFVLSIEIDLQGRTMKSQLKRMDKMLHQNVIEKTDMLNYGCFTSLVPYNTLKSYLSVIEENNFIVICGLTGTGKTHLVNNLAKILSFDSCYSKAIYNFRFTNNKSPTVKEIKKLLRKQLSSFSKCGFPKVINLFDMHLFQGSVLDILNVLNASPKGPKIIGTRESADKDFENTCRVNQIKIMHHLPDIKSTQEYLERVLYRNLAQSRMFCSHGLTNGDVTASANKDRKCYQLIFWYPNTAGFHVAYSCEDKRNNANSILSTATEAVENLVTCNLTISLPNLSSWIPSVKPFNTKSDSDRILSSFLKVRPYLFLDDMALNLKYFSDVENEYGALNISLPEVKRGSLKKAGNDSDWQLNLYEYMPCGYPKKGLIDIVDSSETKPPVDSCLLSGSLLWPDNFVDTGAKYSTSSELQSRPIHGTTTTSTSNNFKFSTASIYSLTHETPVIAEGLSRYPNTAGFHVAYSCEDKRNNANSILSTATEAVENLVTCNLTISLPNLSSWIPSVKPFNTKSDSDRILSSFLKVRPYLFLDDMALNLKYFSDVENEYGALNISLPEVKRGSLKKAGNDSDWQLNLYEYMPCGHPKKGLIDIVDSSETKPPVDSCLLSGSLLWPDNFVDTGAKYSTSSELQSRPIHGTTTTSTSNNFKFSTASIYSLTHETPVIAEGLSSVDTRSQSRILLPYPTLSINANVDSLNDMAAQSCTSSYGIQRKGDYNSSLHQNHHINGRHVLTTWDSSGKFHGR</sequence>
<reference evidence="6" key="2">
    <citation type="submission" date="2023-11" db="UniProtKB">
        <authorList>
            <consortium name="WormBaseParasite"/>
        </authorList>
    </citation>
    <scope>IDENTIFICATION</scope>
</reference>
<dbReference type="InterPro" id="IPR027417">
    <property type="entry name" value="P-loop_NTPase"/>
</dbReference>
<comment type="similarity">
    <text evidence="1">Belongs to the Nav/unc-53 family.</text>
</comment>
<dbReference type="PANTHER" id="PTHR12784">
    <property type="entry name" value="STEERIN"/>
    <property type="match status" value="1"/>
</dbReference>
<dbReference type="WBParaSite" id="TREG1_11340.1">
    <property type="protein sequence ID" value="TREG1_11340.1"/>
    <property type="gene ID" value="TREG1_11340"/>
</dbReference>
<dbReference type="Proteomes" id="UP000050795">
    <property type="component" value="Unassembled WGS sequence"/>
</dbReference>
<dbReference type="Pfam" id="PF23092">
    <property type="entry name" value="Ubiquitin_6"/>
    <property type="match status" value="1"/>
</dbReference>
<evidence type="ECO:0000256" key="3">
    <source>
        <dbReference type="SAM" id="MobiDB-lite"/>
    </source>
</evidence>
<reference evidence="5" key="1">
    <citation type="submission" date="2022-06" db="EMBL/GenBank/DDBJ databases">
        <authorList>
            <person name="Berger JAMES D."/>
            <person name="Berger JAMES D."/>
        </authorList>
    </citation>
    <scope>NUCLEOTIDE SEQUENCE [LARGE SCALE GENOMIC DNA]</scope>
</reference>
<feature type="domain" description="Neuron navigator 1-like ubiquitin-like" evidence="4">
    <location>
        <begin position="635"/>
        <end position="707"/>
    </location>
</feature>
<feature type="region of interest" description="Disordered" evidence="3">
    <location>
        <begin position="425"/>
        <end position="450"/>
    </location>
</feature>
<dbReference type="InterPro" id="IPR039041">
    <property type="entry name" value="Nav/unc-53"/>
</dbReference>
<keyword evidence="5" id="KW-1185">Reference proteome</keyword>
<dbReference type="GO" id="GO:0022008">
    <property type="term" value="P:neurogenesis"/>
    <property type="evidence" value="ECO:0007669"/>
    <property type="project" value="InterPro"/>
</dbReference>
<dbReference type="SUPFAM" id="SSF52540">
    <property type="entry name" value="P-loop containing nucleoside triphosphate hydrolases"/>
    <property type="match status" value="2"/>
</dbReference>
<feature type="coiled-coil region" evidence="2">
    <location>
        <begin position="565"/>
        <end position="592"/>
    </location>
</feature>
<evidence type="ECO:0000259" key="4">
    <source>
        <dbReference type="Pfam" id="PF23092"/>
    </source>
</evidence>
<evidence type="ECO:0000256" key="1">
    <source>
        <dbReference type="ARBA" id="ARBA00006255"/>
    </source>
</evidence>
<name>A0AA85IWQ2_TRIRE</name>
<accession>A0AA85IWQ2</accession>
<feature type="compositionally biased region" description="Basic and acidic residues" evidence="3">
    <location>
        <begin position="370"/>
        <end position="380"/>
    </location>
</feature>
<feature type="compositionally biased region" description="Polar residues" evidence="3">
    <location>
        <begin position="531"/>
        <end position="547"/>
    </location>
</feature>
<feature type="region of interest" description="Disordered" evidence="3">
    <location>
        <begin position="527"/>
        <end position="547"/>
    </location>
</feature>
<organism evidence="5 6">
    <name type="scientific">Trichobilharzia regenti</name>
    <name type="common">Nasal bird schistosome</name>
    <dbReference type="NCBI Taxonomy" id="157069"/>
    <lineage>
        <taxon>Eukaryota</taxon>
        <taxon>Metazoa</taxon>
        <taxon>Spiralia</taxon>
        <taxon>Lophotrochozoa</taxon>
        <taxon>Platyhelminthes</taxon>
        <taxon>Trematoda</taxon>
        <taxon>Digenea</taxon>
        <taxon>Strigeidida</taxon>
        <taxon>Schistosomatoidea</taxon>
        <taxon>Schistosomatidae</taxon>
        <taxon>Trichobilharzia</taxon>
    </lineage>
</organism>
<feature type="region of interest" description="Disordered" evidence="3">
    <location>
        <begin position="470"/>
        <end position="491"/>
    </location>
</feature>
<keyword evidence="2" id="KW-0175">Coiled coil</keyword>
<evidence type="ECO:0000313" key="5">
    <source>
        <dbReference type="Proteomes" id="UP000050795"/>
    </source>
</evidence>
<feature type="compositionally biased region" description="Basic and acidic residues" evidence="3">
    <location>
        <begin position="104"/>
        <end position="118"/>
    </location>
</feature>
<evidence type="ECO:0000313" key="6">
    <source>
        <dbReference type="WBParaSite" id="TREG1_11340.1"/>
    </source>
</evidence>